<dbReference type="PANTHER" id="PTHR46401">
    <property type="entry name" value="GLYCOSYLTRANSFERASE WBBK-RELATED"/>
    <property type="match status" value="1"/>
</dbReference>
<dbReference type="Proteomes" id="UP000248021">
    <property type="component" value="Unassembled WGS sequence"/>
</dbReference>
<reference evidence="4 5" key="1">
    <citation type="submission" date="2018-05" db="EMBL/GenBank/DDBJ databases">
        <title>Genomic Encyclopedia of Type Strains, Phase IV (KMG-IV): sequencing the most valuable type-strain genomes for metagenomic binning, comparative biology and taxonomic classification.</title>
        <authorList>
            <person name="Goeker M."/>
        </authorList>
    </citation>
    <scope>NUCLEOTIDE SEQUENCE [LARGE SCALE GENOMIC DNA]</scope>
    <source>
        <strain evidence="4 5">DSM 6462</strain>
    </source>
</reference>
<dbReference type="Gene3D" id="3.40.50.2000">
    <property type="entry name" value="Glycogen Phosphorylase B"/>
    <property type="match status" value="2"/>
</dbReference>
<evidence type="ECO:0000313" key="4">
    <source>
        <dbReference type="EMBL" id="PXW51865.1"/>
    </source>
</evidence>
<dbReference type="EMBL" id="QJJK01000018">
    <property type="protein sequence ID" value="PXW51865.1"/>
    <property type="molecule type" value="Genomic_DNA"/>
</dbReference>
<evidence type="ECO:0000256" key="1">
    <source>
        <dbReference type="ARBA" id="ARBA00022679"/>
    </source>
</evidence>
<dbReference type="Pfam" id="PF00534">
    <property type="entry name" value="Glycos_transf_1"/>
    <property type="match status" value="1"/>
</dbReference>
<organism evidence="4 5">
    <name type="scientific">Chelatococcus asaccharovorans</name>
    <dbReference type="NCBI Taxonomy" id="28210"/>
    <lineage>
        <taxon>Bacteria</taxon>
        <taxon>Pseudomonadati</taxon>
        <taxon>Pseudomonadota</taxon>
        <taxon>Alphaproteobacteria</taxon>
        <taxon>Hyphomicrobiales</taxon>
        <taxon>Chelatococcaceae</taxon>
        <taxon>Chelatococcus</taxon>
    </lineage>
</organism>
<proteinExistence type="predicted"/>
<evidence type="ECO:0000313" key="5">
    <source>
        <dbReference type="Proteomes" id="UP000248021"/>
    </source>
</evidence>
<dbReference type="InterPro" id="IPR001296">
    <property type="entry name" value="Glyco_trans_1"/>
</dbReference>
<keyword evidence="5" id="KW-1185">Reference proteome</keyword>
<keyword evidence="1 4" id="KW-0808">Transferase</keyword>
<sequence length="401" mass="44975">MKILFVHQNFPGQFGGLVDRLLMDGADVAGIGAREFHRSGIRYQRYGAPMVHQSNDLSIDDASGRLRRASAVAAQARLLQRAGFEPDVMIVHSGWGEALYLRDIFPRAKLVCYCEFFYHRSGTDIGFDPEFPIESLDILHRLRVRNAFELASVDDAVACISPTLWQRSTYPVELHSKIAVLHEGIDVSGLVADEASVAQWRLKLGIRRQAPIITYVARYLEPHRGFHILMRAVPILQSLVPDAHILVIGAEKGGYGPAPANGQTWKEVLLQQNGWEIDHTRLHFLGNLPFRDYVAVAQMAQVHVYLTYPFVLSWSALEAMAKGQAIVASDTPPVSEFMTHGETARLVNFFDSEALARATVDLLQDREQREYLGLAARDLIRKRGLDRAEASQKLAQFIHQL</sequence>
<dbReference type="GO" id="GO:0009103">
    <property type="term" value="P:lipopolysaccharide biosynthetic process"/>
    <property type="evidence" value="ECO:0007669"/>
    <property type="project" value="TreeGrafter"/>
</dbReference>
<feature type="domain" description="Glycosyl transferase family 4" evidence="3">
    <location>
        <begin position="33"/>
        <end position="188"/>
    </location>
</feature>
<dbReference type="AlphaFoldDB" id="A0A2V3TUG7"/>
<dbReference type="PANTHER" id="PTHR46401:SF2">
    <property type="entry name" value="GLYCOSYLTRANSFERASE WBBK-RELATED"/>
    <property type="match status" value="1"/>
</dbReference>
<gene>
    <name evidence="4" type="ORF">C7450_11820</name>
</gene>
<evidence type="ECO:0000259" key="3">
    <source>
        <dbReference type="Pfam" id="PF12000"/>
    </source>
</evidence>
<protein>
    <submittedName>
        <fullName evidence="4">Glycosyltransferase involved in cell wall biosynthesis</fullName>
    </submittedName>
</protein>
<dbReference type="InterPro" id="IPR022623">
    <property type="entry name" value="Glyco_trans_4"/>
</dbReference>
<dbReference type="RefSeq" id="WP_110378180.1">
    <property type="nucleotide sequence ID" value="NZ_JAHBRY010000001.1"/>
</dbReference>
<dbReference type="GO" id="GO:0016757">
    <property type="term" value="F:glycosyltransferase activity"/>
    <property type="evidence" value="ECO:0007669"/>
    <property type="project" value="InterPro"/>
</dbReference>
<name>A0A2V3TUG7_9HYPH</name>
<accession>A0A2V3TUG7</accession>
<feature type="domain" description="Glycosyl transferase family 1" evidence="2">
    <location>
        <begin position="199"/>
        <end position="377"/>
    </location>
</feature>
<dbReference type="SUPFAM" id="SSF53756">
    <property type="entry name" value="UDP-Glycosyltransferase/glycogen phosphorylase"/>
    <property type="match status" value="1"/>
</dbReference>
<evidence type="ECO:0000259" key="2">
    <source>
        <dbReference type="Pfam" id="PF00534"/>
    </source>
</evidence>
<comment type="caution">
    <text evidence="4">The sequence shown here is derived from an EMBL/GenBank/DDBJ whole genome shotgun (WGS) entry which is preliminary data.</text>
</comment>
<dbReference type="Pfam" id="PF12000">
    <property type="entry name" value="Glyco_trans_4_3"/>
    <property type="match status" value="1"/>
</dbReference>
<dbReference type="OrthoDB" id="9793726at2"/>